<feature type="non-terminal residue" evidence="1">
    <location>
        <position position="1"/>
    </location>
</feature>
<protein>
    <submittedName>
        <fullName evidence="1">Uncharacterized protein</fullName>
    </submittedName>
</protein>
<reference evidence="1" key="1">
    <citation type="journal article" date="2015" name="Nature">
        <title>Complex archaea that bridge the gap between prokaryotes and eukaryotes.</title>
        <authorList>
            <person name="Spang A."/>
            <person name="Saw J.H."/>
            <person name="Jorgensen S.L."/>
            <person name="Zaremba-Niedzwiedzka K."/>
            <person name="Martijn J."/>
            <person name="Lind A.E."/>
            <person name="van Eijk R."/>
            <person name="Schleper C."/>
            <person name="Guy L."/>
            <person name="Ettema T.J."/>
        </authorList>
    </citation>
    <scope>NUCLEOTIDE SEQUENCE</scope>
</reference>
<comment type="caution">
    <text evidence="1">The sequence shown here is derived from an EMBL/GenBank/DDBJ whole genome shotgun (WGS) entry which is preliminary data.</text>
</comment>
<gene>
    <name evidence="1" type="ORF">LCGC14_2564220</name>
</gene>
<proteinExistence type="predicted"/>
<sequence length="183" mass="18640">NKMALIEIYHVVADMYPVADTAISAGMLVELNAAGQVIPVPGQGNLDTLGVAGDSALAAQGQTTAYSAQVTLGSDGANTRWTENRVSDFYDETVASNKITVYNGGGKFWISSDLIGAASGAMVVGGNLETSATAGNWDVNAVTLGARVGLCVAASTAYPSGVPGTDVDGSITLGNYFCVVLRI</sequence>
<dbReference type="AlphaFoldDB" id="A0A0F9CVC0"/>
<dbReference type="EMBL" id="LAZR01042408">
    <property type="protein sequence ID" value="KKL09601.1"/>
    <property type="molecule type" value="Genomic_DNA"/>
</dbReference>
<name>A0A0F9CVC0_9ZZZZ</name>
<evidence type="ECO:0000313" key="1">
    <source>
        <dbReference type="EMBL" id="KKL09601.1"/>
    </source>
</evidence>
<organism evidence="1">
    <name type="scientific">marine sediment metagenome</name>
    <dbReference type="NCBI Taxonomy" id="412755"/>
    <lineage>
        <taxon>unclassified sequences</taxon>
        <taxon>metagenomes</taxon>
        <taxon>ecological metagenomes</taxon>
    </lineage>
</organism>
<accession>A0A0F9CVC0</accession>